<name>A0ACA9K0W0_9GLOM</name>
<dbReference type="Proteomes" id="UP000789860">
    <property type="component" value="Unassembled WGS sequence"/>
</dbReference>
<accession>A0ACA9K0W0</accession>
<keyword evidence="2" id="KW-1185">Reference proteome</keyword>
<protein>
    <submittedName>
        <fullName evidence="1">5501_t:CDS:1</fullName>
    </submittedName>
</protein>
<proteinExistence type="predicted"/>
<evidence type="ECO:0000313" key="2">
    <source>
        <dbReference type="Proteomes" id="UP000789860"/>
    </source>
</evidence>
<organism evidence="1 2">
    <name type="scientific">Scutellospora calospora</name>
    <dbReference type="NCBI Taxonomy" id="85575"/>
    <lineage>
        <taxon>Eukaryota</taxon>
        <taxon>Fungi</taxon>
        <taxon>Fungi incertae sedis</taxon>
        <taxon>Mucoromycota</taxon>
        <taxon>Glomeromycotina</taxon>
        <taxon>Glomeromycetes</taxon>
        <taxon>Diversisporales</taxon>
        <taxon>Gigasporaceae</taxon>
        <taxon>Scutellospora</taxon>
    </lineage>
</organism>
<sequence length="92" mass="10405">MNVKNETKWHCNQRQYEKPIRCTDSFFDIEEYESVVVDAVKIAVGTDAEIAVEIAANIAVEIAAQMDVLIRQSETRAEILTQILPKIITNPN</sequence>
<dbReference type="EMBL" id="CAJVPM010000497">
    <property type="protein sequence ID" value="CAG8445744.1"/>
    <property type="molecule type" value="Genomic_DNA"/>
</dbReference>
<evidence type="ECO:0000313" key="1">
    <source>
        <dbReference type="EMBL" id="CAG8445744.1"/>
    </source>
</evidence>
<gene>
    <name evidence="1" type="ORF">SCALOS_LOCUS913</name>
</gene>
<comment type="caution">
    <text evidence="1">The sequence shown here is derived from an EMBL/GenBank/DDBJ whole genome shotgun (WGS) entry which is preliminary data.</text>
</comment>
<reference evidence="1" key="1">
    <citation type="submission" date="2021-06" db="EMBL/GenBank/DDBJ databases">
        <authorList>
            <person name="Kallberg Y."/>
            <person name="Tangrot J."/>
            <person name="Rosling A."/>
        </authorList>
    </citation>
    <scope>NUCLEOTIDE SEQUENCE</scope>
    <source>
        <strain evidence="1">AU212A</strain>
    </source>
</reference>